<dbReference type="Proteomes" id="UP001060919">
    <property type="component" value="Chromosome"/>
</dbReference>
<dbReference type="FunFam" id="3.40.630.30:FF:000064">
    <property type="entry name" value="GNAT family acetyltransferase"/>
    <property type="match status" value="1"/>
</dbReference>
<evidence type="ECO:0000313" key="5">
    <source>
        <dbReference type="EMBL" id="BDS10396.1"/>
    </source>
</evidence>
<dbReference type="KEGG" id="aup:AsAng_0011040"/>
<dbReference type="EMBL" id="AP026867">
    <property type="protein sequence ID" value="BDS10396.1"/>
    <property type="molecule type" value="Genomic_DNA"/>
</dbReference>
<keyword evidence="6" id="KW-1185">Reference proteome</keyword>
<evidence type="ECO:0000256" key="3">
    <source>
        <dbReference type="ARBA" id="ARBA00023315"/>
    </source>
</evidence>
<accession>A0A915YC88</accession>
<evidence type="ECO:0000256" key="1">
    <source>
        <dbReference type="ARBA" id="ARBA00008694"/>
    </source>
</evidence>
<comment type="similarity">
    <text evidence="1">Belongs to the acetyltransferase family.</text>
</comment>
<dbReference type="RefSeq" id="WP_264791714.1">
    <property type="nucleotide sequence ID" value="NZ_AP026867.1"/>
</dbReference>
<dbReference type="PANTHER" id="PTHR10545:SF29">
    <property type="entry name" value="GH14572P-RELATED"/>
    <property type="match status" value="1"/>
</dbReference>
<dbReference type="GO" id="GO:0008080">
    <property type="term" value="F:N-acetyltransferase activity"/>
    <property type="evidence" value="ECO:0007669"/>
    <property type="project" value="TreeGrafter"/>
</dbReference>
<feature type="domain" description="N-acetyltransferase" evidence="4">
    <location>
        <begin position="3"/>
        <end position="155"/>
    </location>
</feature>
<gene>
    <name evidence="5" type="ORF">AsAng_0011040</name>
</gene>
<dbReference type="Pfam" id="PF00583">
    <property type="entry name" value="Acetyltransf_1"/>
    <property type="match status" value="1"/>
</dbReference>
<dbReference type="AlphaFoldDB" id="A0A915YC88"/>
<reference evidence="5" key="1">
    <citation type="submission" date="2022-09" db="EMBL/GenBank/DDBJ databases">
        <title>Aureispira anguillicida sp. nov., isolated from Leptocephalus of Japanese eel Anguilla japonica.</title>
        <authorList>
            <person name="Yuasa K."/>
            <person name="Mekata T."/>
            <person name="Ikunari K."/>
        </authorList>
    </citation>
    <scope>NUCLEOTIDE SEQUENCE</scope>
    <source>
        <strain evidence="5">EL160426</strain>
    </source>
</reference>
<sequence length="155" mass="17956">MNYTIRVANEDDFASILALIKELAVFENAPEKVVNSVEQMKAEQDLFHCFVVENTAKEIIGMALYYFAYYTWVGKSLYLDDLYINEQYRGHGIGSELLKKIFEVAKNTNCKRVRWQVLNWNTPAIDLYKKCGADLDNEWSNCDFDAKGIQEFEIA</sequence>
<dbReference type="InterPro" id="IPR000182">
    <property type="entry name" value="GNAT_dom"/>
</dbReference>
<dbReference type="InterPro" id="IPR051016">
    <property type="entry name" value="Diverse_Substrate_AcTransf"/>
</dbReference>
<evidence type="ECO:0000259" key="4">
    <source>
        <dbReference type="PROSITE" id="PS51186"/>
    </source>
</evidence>
<dbReference type="CDD" id="cd04301">
    <property type="entry name" value="NAT_SF"/>
    <property type="match status" value="1"/>
</dbReference>
<dbReference type="PROSITE" id="PS51186">
    <property type="entry name" value="GNAT"/>
    <property type="match status" value="1"/>
</dbReference>
<organism evidence="5 6">
    <name type="scientific">Aureispira anguillae</name>
    <dbReference type="NCBI Taxonomy" id="2864201"/>
    <lineage>
        <taxon>Bacteria</taxon>
        <taxon>Pseudomonadati</taxon>
        <taxon>Bacteroidota</taxon>
        <taxon>Saprospiria</taxon>
        <taxon>Saprospirales</taxon>
        <taxon>Saprospiraceae</taxon>
        <taxon>Aureispira</taxon>
    </lineage>
</organism>
<proteinExistence type="inferred from homology"/>
<protein>
    <submittedName>
        <fullName evidence="5">GNAT family N-acetyltransferase</fullName>
    </submittedName>
</protein>
<evidence type="ECO:0000313" key="6">
    <source>
        <dbReference type="Proteomes" id="UP001060919"/>
    </source>
</evidence>
<dbReference type="Gene3D" id="3.40.630.30">
    <property type="match status" value="1"/>
</dbReference>
<name>A0A915YC88_9BACT</name>
<dbReference type="PANTHER" id="PTHR10545">
    <property type="entry name" value="DIAMINE N-ACETYLTRANSFERASE"/>
    <property type="match status" value="1"/>
</dbReference>
<keyword evidence="3" id="KW-0012">Acyltransferase</keyword>
<dbReference type="InterPro" id="IPR016181">
    <property type="entry name" value="Acyl_CoA_acyltransferase"/>
</dbReference>
<keyword evidence="2" id="KW-0808">Transferase</keyword>
<dbReference type="SUPFAM" id="SSF55729">
    <property type="entry name" value="Acyl-CoA N-acyltransferases (Nat)"/>
    <property type="match status" value="1"/>
</dbReference>
<evidence type="ECO:0000256" key="2">
    <source>
        <dbReference type="ARBA" id="ARBA00022679"/>
    </source>
</evidence>